<dbReference type="InterPro" id="IPR002481">
    <property type="entry name" value="FUR"/>
</dbReference>
<dbReference type="InterPro" id="IPR036388">
    <property type="entry name" value="WH-like_DNA-bd_sf"/>
</dbReference>
<sequence>MRGRLTQAGLRATRQRLVILESLLVLPGHPTAEQVHRRVAAQSPTISLGTVYKALDSFVAAGLTRRVASAEGSSRRYDADCSEHHHLFCTATQEIIDYCDPQLDQLIREFFAERGLQNFQPHSFSLHITGVKNQG</sequence>
<proteinExistence type="inferred from homology"/>
<protein>
    <submittedName>
        <fullName evidence="8">Fur family transcriptional regulator, peroxide stress response regulator</fullName>
    </submittedName>
</protein>
<keyword evidence="6" id="KW-0804">Transcription</keyword>
<evidence type="ECO:0000256" key="2">
    <source>
        <dbReference type="ARBA" id="ARBA00022491"/>
    </source>
</evidence>
<dbReference type="SUPFAM" id="SSF46785">
    <property type="entry name" value="Winged helix' DNA-binding domain"/>
    <property type="match status" value="1"/>
</dbReference>
<dbReference type="GO" id="GO:0003700">
    <property type="term" value="F:DNA-binding transcription factor activity"/>
    <property type="evidence" value="ECO:0007669"/>
    <property type="project" value="InterPro"/>
</dbReference>
<evidence type="ECO:0000313" key="9">
    <source>
        <dbReference type="Proteomes" id="UP000198131"/>
    </source>
</evidence>
<keyword evidence="3 7" id="KW-0862">Zinc</keyword>
<dbReference type="Proteomes" id="UP000198131">
    <property type="component" value="Unassembled WGS sequence"/>
</dbReference>
<dbReference type="GO" id="GO:0000976">
    <property type="term" value="F:transcription cis-regulatory region binding"/>
    <property type="evidence" value="ECO:0007669"/>
    <property type="project" value="TreeGrafter"/>
</dbReference>
<keyword evidence="5" id="KW-0238">DNA-binding</keyword>
<keyword evidence="7" id="KW-0479">Metal-binding</keyword>
<dbReference type="GO" id="GO:0045892">
    <property type="term" value="P:negative regulation of DNA-templated transcription"/>
    <property type="evidence" value="ECO:0007669"/>
    <property type="project" value="TreeGrafter"/>
</dbReference>
<dbReference type="Pfam" id="PF01475">
    <property type="entry name" value="FUR"/>
    <property type="match status" value="1"/>
</dbReference>
<keyword evidence="9" id="KW-1185">Reference proteome</keyword>
<organism evidence="8 9">
    <name type="scientific">Hymenobacter gelipurpurascens</name>
    <dbReference type="NCBI Taxonomy" id="89968"/>
    <lineage>
        <taxon>Bacteria</taxon>
        <taxon>Pseudomonadati</taxon>
        <taxon>Bacteroidota</taxon>
        <taxon>Cytophagia</taxon>
        <taxon>Cytophagales</taxon>
        <taxon>Hymenobacteraceae</taxon>
        <taxon>Hymenobacter</taxon>
    </lineage>
</organism>
<comment type="cofactor">
    <cofactor evidence="7">
        <name>Zn(2+)</name>
        <dbReference type="ChEBI" id="CHEBI:29105"/>
    </cofactor>
    <text evidence="7">Binds 1 zinc ion per subunit.</text>
</comment>
<evidence type="ECO:0000256" key="3">
    <source>
        <dbReference type="ARBA" id="ARBA00022833"/>
    </source>
</evidence>
<dbReference type="EMBL" id="FYEW01000001">
    <property type="protein sequence ID" value="SNC64404.1"/>
    <property type="molecule type" value="Genomic_DNA"/>
</dbReference>
<dbReference type="GO" id="GO:0008270">
    <property type="term" value="F:zinc ion binding"/>
    <property type="evidence" value="ECO:0007669"/>
    <property type="project" value="TreeGrafter"/>
</dbReference>
<comment type="similarity">
    <text evidence="1">Belongs to the Fur family.</text>
</comment>
<dbReference type="Gene3D" id="1.10.10.10">
    <property type="entry name" value="Winged helix-like DNA-binding domain superfamily/Winged helix DNA-binding domain"/>
    <property type="match status" value="1"/>
</dbReference>
<name>A0A212TEZ3_9BACT</name>
<dbReference type="PANTHER" id="PTHR33202:SF7">
    <property type="entry name" value="FERRIC UPTAKE REGULATION PROTEIN"/>
    <property type="match status" value="1"/>
</dbReference>
<dbReference type="Gene3D" id="3.30.1490.190">
    <property type="match status" value="1"/>
</dbReference>
<evidence type="ECO:0000256" key="1">
    <source>
        <dbReference type="ARBA" id="ARBA00007957"/>
    </source>
</evidence>
<feature type="binding site" evidence="7">
    <location>
        <position position="89"/>
    </location>
    <ligand>
        <name>Zn(2+)</name>
        <dbReference type="ChEBI" id="CHEBI:29105"/>
    </ligand>
</feature>
<accession>A0A212TEZ3</accession>
<dbReference type="AlphaFoldDB" id="A0A212TEZ3"/>
<dbReference type="GO" id="GO:1900376">
    <property type="term" value="P:regulation of secondary metabolite biosynthetic process"/>
    <property type="evidence" value="ECO:0007669"/>
    <property type="project" value="TreeGrafter"/>
</dbReference>
<evidence type="ECO:0000256" key="5">
    <source>
        <dbReference type="ARBA" id="ARBA00023125"/>
    </source>
</evidence>
<keyword evidence="2" id="KW-0678">Repressor</keyword>
<dbReference type="InterPro" id="IPR043135">
    <property type="entry name" value="Fur_C"/>
</dbReference>
<evidence type="ECO:0000256" key="6">
    <source>
        <dbReference type="ARBA" id="ARBA00023163"/>
    </source>
</evidence>
<dbReference type="InterPro" id="IPR036390">
    <property type="entry name" value="WH_DNA-bd_sf"/>
</dbReference>
<dbReference type="CDD" id="cd07153">
    <property type="entry name" value="Fur_like"/>
    <property type="match status" value="1"/>
</dbReference>
<reference evidence="9" key="1">
    <citation type="submission" date="2017-06" db="EMBL/GenBank/DDBJ databases">
        <authorList>
            <person name="Varghese N."/>
            <person name="Submissions S."/>
        </authorList>
    </citation>
    <scope>NUCLEOTIDE SEQUENCE [LARGE SCALE GENOMIC DNA]</scope>
    <source>
        <strain evidence="9">DSM 11116</strain>
    </source>
</reference>
<keyword evidence="4" id="KW-0805">Transcription regulation</keyword>
<gene>
    <name evidence="8" type="ORF">SAMN06265337_1073</name>
</gene>
<evidence type="ECO:0000256" key="4">
    <source>
        <dbReference type="ARBA" id="ARBA00023015"/>
    </source>
</evidence>
<dbReference type="PANTHER" id="PTHR33202">
    <property type="entry name" value="ZINC UPTAKE REGULATION PROTEIN"/>
    <property type="match status" value="1"/>
</dbReference>
<evidence type="ECO:0000313" key="8">
    <source>
        <dbReference type="EMBL" id="SNC64404.1"/>
    </source>
</evidence>
<evidence type="ECO:0000256" key="7">
    <source>
        <dbReference type="PIRSR" id="PIRSR602481-1"/>
    </source>
</evidence>